<proteinExistence type="predicted"/>
<dbReference type="GO" id="GO:0007131">
    <property type="term" value="P:reciprocal meiotic recombination"/>
    <property type="evidence" value="ECO:0007669"/>
    <property type="project" value="InterPro"/>
</dbReference>
<dbReference type="AlphaFoldDB" id="A0A3B4ZST8"/>
<protein>
    <recommendedName>
        <fullName evidence="3">Synaptonemal complex central element protein 3</fullName>
    </recommendedName>
</protein>
<sequence length="96" mass="10855">MADSSSLHELPRNSNDDDDDLLELNKDLERMIEDAENTSVQLTWMAYDMVALQTSPELADAMLKLEEAYQRCTAAVWGDPDEEPEPEPEPEPDKTS</sequence>
<feature type="region of interest" description="Disordered" evidence="1">
    <location>
        <begin position="1"/>
        <end position="21"/>
    </location>
</feature>
<reference evidence="2" key="1">
    <citation type="submission" date="2023-09" db="UniProtKB">
        <authorList>
            <consortium name="Ensembl"/>
        </authorList>
    </citation>
    <scope>IDENTIFICATION</scope>
</reference>
<evidence type="ECO:0000256" key="1">
    <source>
        <dbReference type="SAM" id="MobiDB-lite"/>
    </source>
</evidence>
<feature type="region of interest" description="Disordered" evidence="1">
    <location>
        <begin position="76"/>
        <end position="96"/>
    </location>
</feature>
<dbReference type="Ensembl" id="ENSSPAT00000012174.1">
    <property type="protein sequence ID" value="ENSSPAP00000011968.1"/>
    <property type="gene ID" value="ENSSPAG00000009088.1"/>
</dbReference>
<dbReference type="STRING" id="144197.ENSSPAP00000011968"/>
<name>A0A3B4ZST8_9TELE</name>
<dbReference type="GeneTree" id="ENSGT00940000176934"/>
<evidence type="ECO:0008006" key="3">
    <source>
        <dbReference type="Google" id="ProtNLM"/>
    </source>
</evidence>
<dbReference type="GO" id="GO:0007130">
    <property type="term" value="P:synaptonemal complex assembly"/>
    <property type="evidence" value="ECO:0007669"/>
    <property type="project" value="InterPro"/>
</dbReference>
<organism evidence="2">
    <name type="scientific">Stegastes partitus</name>
    <name type="common">bicolor damselfish</name>
    <dbReference type="NCBI Taxonomy" id="144197"/>
    <lineage>
        <taxon>Eukaryota</taxon>
        <taxon>Metazoa</taxon>
        <taxon>Chordata</taxon>
        <taxon>Craniata</taxon>
        <taxon>Vertebrata</taxon>
        <taxon>Euteleostomi</taxon>
        <taxon>Actinopterygii</taxon>
        <taxon>Neopterygii</taxon>
        <taxon>Teleostei</taxon>
        <taxon>Neoteleostei</taxon>
        <taxon>Acanthomorphata</taxon>
        <taxon>Ovalentaria</taxon>
        <taxon>Pomacentridae</taxon>
        <taxon>Stegastes</taxon>
    </lineage>
</organism>
<dbReference type="InterPro" id="IPR028145">
    <property type="entry name" value="Synaptonemal_3"/>
</dbReference>
<accession>A0A3B4ZST8</accession>
<dbReference type="GO" id="GO:0007283">
    <property type="term" value="P:spermatogenesis"/>
    <property type="evidence" value="ECO:0007669"/>
    <property type="project" value="InterPro"/>
</dbReference>
<feature type="compositionally biased region" description="Acidic residues" evidence="1">
    <location>
        <begin position="79"/>
        <end position="90"/>
    </location>
</feature>
<dbReference type="PANTHER" id="PTHR36686">
    <property type="entry name" value="SYNAPTONEMAL COMPLEX CENTRAL ELEMENT PROTEIN 3"/>
    <property type="match status" value="1"/>
</dbReference>
<dbReference type="PANTHER" id="PTHR36686:SF1">
    <property type="entry name" value="SYNAPTONEMAL COMPLEX CENTRAL ELEMENT PROTEIN 3"/>
    <property type="match status" value="1"/>
</dbReference>
<evidence type="ECO:0000313" key="2">
    <source>
        <dbReference type="Ensembl" id="ENSSPAP00000011968.1"/>
    </source>
</evidence>
<dbReference type="Pfam" id="PF15191">
    <property type="entry name" value="Synaptonemal_3"/>
    <property type="match status" value="1"/>
</dbReference>